<keyword evidence="2" id="KW-1185">Reference proteome</keyword>
<name>A0A2P5B8R7_TREOI</name>
<comment type="caution">
    <text evidence="1">The sequence shown here is derived from an EMBL/GenBank/DDBJ whole genome shotgun (WGS) entry which is preliminary data.</text>
</comment>
<evidence type="ECO:0000313" key="1">
    <source>
        <dbReference type="EMBL" id="PON45182.1"/>
    </source>
</evidence>
<evidence type="ECO:0000313" key="2">
    <source>
        <dbReference type="Proteomes" id="UP000237000"/>
    </source>
</evidence>
<gene>
    <name evidence="1" type="ORF">TorRG33x02_329300</name>
</gene>
<protein>
    <submittedName>
        <fullName evidence="1">Uncharacterized protein</fullName>
    </submittedName>
</protein>
<sequence>MNDYIDRIRHHCHTFALKRNTFLRVRIREQREAKSEIYFRAWELVLMDEGGTV</sequence>
<dbReference type="AlphaFoldDB" id="A0A2P5B8R7"/>
<dbReference type="InParanoid" id="A0A2P5B8R7"/>
<organism evidence="1 2">
    <name type="scientific">Trema orientale</name>
    <name type="common">Charcoal tree</name>
    <name type="synonym">Celtis orientalis</name>
    <dbReference type="NCBI Taxonomy" id="63057"/>
    <lineage>
        <taxon>Eukaryota</taxon>
        <taxon>Viridiplantae</taxon>
        <taxon>Streptophyta</taxon>
        <taxon>Embryophyta</taxon>
        <taxon>Tracheophyta</taxon>
        <taxon>Spermatophyta</taxon>
        <taxon>Magnoliopsida</taxon>
        <taxon>eudicotyledons</taxon>
        <taxon>Gunneridae</taxon>
        <taxon>Pentapetalae</taxon>
        <taxon>rosids</taxon>
        <taxon>fabids</taxon>
        <taxon>Rosales</taxon>
        <taxon>Cannabaceae</taxon>
        <taxon>Trema</taxon>
    </lineage>
</organism>
<dbReference type="EMBL" id="JXTC01000578">
    <property type="protein sequence ID" value="PON45182.1"/>
    <property type="molecule type" value="Genomic_DNA"/>
</dbReference>
<reference evidence="2" key="1">
    <citation type="submission" date="2016-06" db="EMBL/GenBank/DDBJ databases">
        <title>Parallel loss of symbiosis genes in relatives of nitrogen-fixing non-legume Parasponia.</title>
        <authorList>
            <person name="Van Velzen R."/>
            <person name="Holmer R."/>
            <person name="Bu F."/>
            <person name="Rutten L."/>
            <person name="Van Zeijl A."/>
            <person name="Liu W."/>
            <person name="Santuari L."/>
            <person name="Cao Q."/>
            <person name="Sharma T."/>
            <person name="Shen D."/>
            <person name="Roswanjaya Y."/>
            <person name="Wardhani T."/>
            <person name="Kalhor M.S."/>
            <person name="Jansen J."/>
            <person name="Van den Hoogen J."/>
            <person name="Gungor B."/>
            <person name="Hartog M."/>
            <person name="Hontelez J."/>
            <person name="Verver J."/>
            <person name="Yang W.-C."/>
            <person name="Schijlen E."/>
            <person name="Repin R."/>
            <person name="Schilthuizen M."/>
            <person name="Schranz E."/>
            <person name="Heidstra R."/>
            <person name="Miyata K."/>
            <person name="Fedorova E."/>
            <person name="Kohlen W."/>
            <person name="Bisseling T."/>
            <person name="Smit S."/>
            <person name="Geurts R."/>
        </authorList>
    </citation>
    <scope>NUCLEOTIDE SEQUENCE [LARGE SCALE GENOMIC DNA]</scope>
    <source>
        <strain evidence="2">cv. RG33-2</strain>
    </source>
</reference>
<dbReference type="Proteomes" id="UP000237000">
    <property type="component" value="Unassembled WGS sequence"/>
</dbReference>
<proteinExistence type="predicted"/>
<accession>A0A2P5B8R7</accession>